<protein>
    <recommendedName>
        <fullName evidence="2">Sialidase domain-containing protein</fullName>
    </recommendedName>
</protein>
<feature type="domain" description="Sialidase" evidence="2">
    <location>
        <begin position="52"/>
        <end position="135"/>
    </location>
</feature>
<reference evidence="3 4" key="1">
    <citation type="submission" date="2019-02" db="EMBL/GenBank/DDBJ databases">
        <title>Deep-cultivation of Planctomycetes and their phenomic and genomic characterization uncovers novel biology.</title>
        <authorList>
            <person name="Wiegand S."/>
            <person name="Jogler M."/>
            <person name="Boedeker C."/>
            <person name="Pinto D."/>
            <person name="Vollmers J."/>
            <person name="Rivas-Marin E."/>
            <person name="Kohn T."/>
            <person name="Peeters S.H."/>
            <person name="Heuer A."/>
            <person name="Rast P."/>
            <person name="Oberbeckmann S."/>
            <person name="Bunk B."/>
            <person name="Jeske O."/>
            <person name="Meyerdierks A."/>
            <person name="Storesund J.E."/>
            <person name="Kallscheuer N."/>
            <person name="Luecker S."/>
            <person name="Lage O.M."/>
            <person name="Pohl T."/>
            <person name="Merkel B.J."/>
            <person name="Hornburger P."/>
            <person name="Mueller R.-W."/>
            <person name="Bruemmer F."/>
            <person name="Labrenz M."/>
            <person name="Spormann A.M."/>
            <person name="Op den Camp H."/>
            <person name="Overmann J."/>
            <person name="Amann R."/>
            <person name="Jetten M.S.M."/>
            <person name="Mascher T."/>
            <person name="Medema M.H."/>
            <person name="Devos D.P."/>
            <person name="Kaster A.-K."/>
            <person name="Ovreas L."/>
            <person name="Rohde M."/>
            <person name="Galperin M.Y."/>
            <person name="Jogler C."/>
        </authorList>
    </citation>
    <scope>NUCLEOTIDE SEQUENCE [LARGE SCALE GENOMIC DNA]</scope>
    <source>
        <strain evidence="3 4">Mal52</strain>
    </source>
</reference>
<name>A0A517ZHQ5_9PLAN</name>
<evidence type="ECO:0000259" key="2">
    <source>
        <dbReference type="Pfam" id="PF13088"/>
    </source>
</evidence>
<evidence type="ECO:0000313" key="4">
    <source>
        <dbReference type="Proteomes" id="UP000319383"/>
    </source>
</evidence>
<dbReference type="Proteomes" id="UP000319383">
    <property type="component" value="Chromosome"/>
</dbReference>
<dbReference type="AlphaFoldDB" id="A0A517ZHQ5"/>
<evidence type="ECO:0000313" key="3">
    <source>
        <dbReference type="EMBL" id="QDU42007.1"/>
    </source>
</evidence>
<dbReference type="Pfam" id="PF13088">
    <property type="entry name" value="BNR_2"/>
    <property type="match status" value="2"/>
</dbReference>
<sequence length="408" mass="45741" precursor="true">MRNFALFTLLLMIMHVVVAPTWGEEPSFSSELIFPVEDWHNHGSCVVECPNGDLLACWFHGSGERKADDVVILGARKLKATGKWTEPFVMADTPGFPDTNCCMIIDPDERLWLLWPTIQAHTWESALMKYKISENYMQQDATAPEWDSMQILHMKPGDDFEDKVQQATDKYVASLNIPDNLAPLVNAWKQRNQKQAADKLTRRLGWFTRAHPLILDGKTMLVGLYSDGFSFSLVALTDDGGQTWRFSDPIVGGGNIQPSFARKVDGTLVTYMRDNGPPPKRVLVSESTDGGISWGTVYDHPQLHNPGAGLELANLADGDWICIYNDAENSRSTLAVSISDDEGATWKWTRHLEQDKTGKGRYHYPSIIQGKDGMLHATYSYFVPTPEGERKSIKAATFNKAWVLEGDQ</sequence>
<proteinExistence type="predicted"/>
<dbReference type="CDD" id="cd15482">
    <property type="entry name" value="Sialidase_non-viral"/>
    <property type="match status" value="1"/>
</dbReference>
<dbReference type="SUPFAM" id="SSF50939">
    <property type="entry name" value="Sialidases"/>
    <property type="match status" value="1"/>
</dbReference>
<keyword evidence="1" id="KW-0732">Signal</keyword>
<organism evidence="3 4">
    <name type="scientific">Symmachiella dynata</name>
    <dbReference type="NCBI Taxonomy" id="2527995"/>
    <lineage>
        <taxon>Bacteria</taxon>
        <taxon>Pseudomonadati</taxon>
        <taxon>Planctomycetota</taxon>
        <taxon>Planctomycetia</taxon>
        <taxon>Planctomycetales</taxon>
        <taxon>Planctomycetaceae</taxon>
        <taxon>Symmachiella</taxon>
    </lineage>
</organism>
<evidence type="ECO:0000256" key="1">
    <source>
        <dbReference type="SAM" id="SignalP"/>
    </source>
</evidence>
<dbReference type="KEGG" id="sdyn:Mal52_04620"/>
<dbReference type="Gene3D" id="2.120.10.10">
    <property type="match status" value="1"/>
</dbReference>
<dbReference type="EMBL" id="CP036276">
    <property type="protein sequence ID" value="QDU42007.1"/>
    <property type="molecule type" value="Genomic_DNA"/>
</dbReference>
<dbReference type="InterPro" id="IPR011040">
    <property type="entry name" value="Sialidase"/>
</dbReference>
<accession>A0A517ZHQ5</accession>
<dbReference type="RefSeq" id="WP_145374018.1">
    <property type="nucleotide sequence ID" value="NZ_CP036276.1"/>
</dbReference>
<dbReference type="PANTHER" id="PTHR43752">
    <property type="entry name" value="BNR/ASP-BOX REPEAT FAMILY PROTEIN"/>
    <property type="match status" value="1"/>
</dbReference>
<feature type="signal peptide" evidence="1">
    <location>
        <begin position="1"/>
        <end position="19"/>
    </location>
</feature>
<feature type="domain" description="Sialidase" evidence="2">
    <location>
        <begin position="207"/>
        <end position="376"/>
    </location>
</feature>
<dbReference type="InterPro" id="IPR036278">
    <property type="entry name" value="Sialidase_sf"/>
</dbReference>
<keyword evidence="4" id="KW-1185">Reference proteome</keyword>
<feature type="chain" id="PRO_5022236547" description="Sialidase domain-containing protein" evidence="1">
    <location>
        <begin position="20"/>
        <end position="408"/>
    </location>
</feature>
<dbReference type="PANTHER" id="PTHR43752:SF2">
    <property type="entry name" value="BNR_ASP-BOX REPEAT FAMILY PROTEIN"/>
    <property type="match status" value="1"/>
</dbReference>
<gene>
    <name evidence="3" type="ORF">Mal52_04620</name>
</gene>